<comment type="catalytic activity">
    <reaction evidence="8">
        <text>12-hydroxy-(5Z,8Z,10E,14Z)-eicosatetraenoate + ATP + CoA = 12-hydroxy-(5Z,8Z,10E,14Z)-eicosatetraenoyl-CoA + AMP + diphosphate</text>
        <dbReference type="Rhea" id="RHEA:52112"/>
        <dbReference type="ChEBI" id="CHEBI:30616"/>
        <dbReference type="ChEBI" id="CHEBI:33019"/>
        <dbReference type="ChEBI" id="CHEBI:57287"/>
        <dbReference type="ChEBI" id="CHEBI:90718"/>
        <dbReference type="ChEBI" id="CHEBI:136408"/>
        <dbReference type="ChEBI" id="CHEBI:456215"/>
    </reaction>
    <physiologicalReaction direction="left-to-right" evidence="8">
        <dbReference type="Rhea" id="RHEA:52113"/>
    </physiologicalReaction>
</comment>
<comment type="similarity">
    <text evidence="1">Belongs to the ATP-dependent AMP-binding enzyme family.</text>
</comment>
<keyword evidence="3" id="KW-0547">Nucleotide-binding</keyword>
<protein>
    <recommendedName>
        <fullName evidence="14">Arachidonate--CoA ligase</fullName>
        <ecNumber evidence="12">6.2.1.15</ecNumber>
        <ecNumber evidence="13">6.2.1.3</ecNumber>
    </recommendedName>
</protein>
<dbReference type="SUPFAM" id="SSF56801">
    <property type="entry name" value="Acetyl-CoA synthetase-like"/>
    <property type="match status" value="1"/>
</dbReference>
<evidence type="ECO:0000256" key="16">
    <source>
        <dbReference type="SAM" id="SignalP"/>
    </source>
</evidence>
<feature type="chain" id="PRO_5043122904" description="Arachidonate--CoA ligase" evidence="16">
    <location>
        <begin position="17"/>
        <end position="581"/>
    </location>
</feature>
<keyword evidence="4" id="KW-0443">Lipid metabolism</keyword>
<dbReference type="CDD" id="cd05927">
    <property type="entry name" value="LC-FACS_euk"/>
    <property type="match status" value="1"/>
</dbReference>
<dbReference type="Proteomes" id="UP000274131">
    <property type="component" value="Unassembled WGS sequence"/>
</dbReference>
<evidence type="ECO:0000256" key="9">
    <source>
        <dbReference type="ARBA" id="ARBA00024532"/>
    </source>
</evidence>
<reference evidence="19 20" key="2">
    <citation type="submission" date="2018-10" db="EMBL/GenBank/DDBJ databases">
        <authorList>
            <consortium name="Pathogen Informatics"/>
        </authorList>
    </citation>
    <scope>NUCLEOTIDE SEQUENCE [LARGE SCALE GENOMIC DNA]</scope>
</reference>
<accession>A0A0N4VG44</accession>
<dbReference type="Pfam" id="PF00501">
    <property type="entry name" value="AMP-binding"/>
    <property type="match status" value="1"/>
</dbReference>
<comment type="catalytic activity">
    <reaction evidence="6">
        <text>5-hydroxy-(6E,8Z,11Z,14Z)-eicosatetraenoate + ATP + CoA = 5-hydroxy-(6E,8Z,11Z,14Z)-eicosatetraenoyl-CoA + AMP + diphosphate</text>
        <dbReference type="Rhea" id="RHEA:52108"/>
        <dbReference type="ChEBI" id="CHEBI:30616"/>
        <dbReference type="ChEBI" id="CHEBI:33019"/>
        <dbReference type="ChEBI" id="CHEBI:57287"/>
        <dbReference type="ChEBI" id="CHEBI:65341"/>
        <dbReference type="ChEBI" id="CHEBI:136407"/>
        <dbReference type="ChEBI" id="CHEBI:456215"/>
    </reaction>
    <physiologicalReaction direction="left-to-right" evidence="6">
        <dbReference type="Rhea" id="RHEA:52109"/>
    </physiologicalReaction>
</comment>
<comment type="catalytic activity">
    <reaction evidence="7">
        <text>a long-chain fatty acid + ATP + CoA = a long-chain fatty acyl-CoA + AMP + diphosphate</text>
        <dbReference type="Rhea" id="RHEA:15421"/>
        <dbReference type="ChEBI" id="CHEBI:30616"/>
        <dbReference type="ChEBI" id="CHEBI:33019"/>
        <dbReference type="ChEBI" id="CHEBI:57287"/>
        <dbReference type="ChEBI" id="CHEBI:57560"/>
        <dbReference type="ChEBI" id="CHEBI:83139"/>
        <dbReference type="ChEBI" id="CHEBI:456215"/>
        <dbReference type="EC" id="6.2.1.3"/>
    </reaction>
    <physiologicalReaction direction="left-to-right" evidence="7">
        <dbReference type="Rhea" id="RHEA:15422"/>
    </physiologicalReaction>
</comment>
<dbReference type="PANTHER" id="PTHR43272:SF43">
    <property type="entry name" value="LONG-CHAIN-FATTY-ACID--COA LIGASE"/>
    <property type="match status" value="1"/>
</dbReference>
<evidence type="ECO:0000313" key="19">
    <source>
        <dbReference type="EMBL" id="VDD94385.1"/>
    </source>
</evidence>
<organism evidence="21">
    <name type="scientific">Enterobius vermicularis</name>
    <name type="common">Human pinworm</name>
    <dbReference type="NCBI Taxonomy" id="51028"/>
    <lineage>
        <taxon>Eukaryota</taxon>
        <taxon>Metazoa</taxon>
        <taxon>Ecdysozoa</taxon>
        <taxon>Nematoda</taxon>
        <taxon>Chromadorea</taxon>
        <taxon>Rhabditida</taxon>
        <taxon>Spirurina</taxon>
        <taxon>Oxyuridomorpha</taxon>
        <taxon>Oxyuroidea</taxon>
        <taxon>Oxyuridae</taxon>
        <taxon>Enterobius</taxon>
    </lineage>
</organism>
<keyword evidence="20" id="KW-1185">Reference proteome</keyword>
<evidence type="ECO:0000256" key="4">
    <source>
        <dbReference type="ARBA" id="ARBA00022832"/>
    </source>
</evidence>
<dbReference type="Gene3D" id="3.40.50.12780">
    <property type="entry name" value="N-terminal domain of ligase-like"/>
    <property type="match status" value="1"/>
</dbReference>
<dbReference type="OrthoDB" id="1700726at2759"/>
<evidence type="ECO:0000256" key="5">
    <source>
        <dbReference type="ARBA" id="ARBA00022840"/>
    </source>
</evidence>
<dbReference type="EC" id="6.2.1.15" evidence="12"/>
<evidence type="ECO:0000256" key="12">
    <source>
        <dbReference type="ARBA" id="ARBA00026113"/>
    </source>
</evidence>
<dbReference type="InterPro" id="IPR025110">
    <property type="entry name" value="AMP-bd_C"/>
</dbReference>
<feature type="signal peptide" evidence="16">
    <location>
        <begin position="1"/>
        <end position="16"/>
    </location>
</feature>
<keyword evidence="5" id="KW-0067">ATP-binding</keyword>
<evidence type="ECO:0000256" key="15">
    <source>
        <dbReference type="ARBA" id="ARBA00049139"/>
    </source>
</evidence>
<dbReference type="Pfam" id="PF13193">
    <property type="entry name" value="AMP-binding_C"/>
    <property type="match status" value="1"/>
</dbReference>
<dbReference type="EC" id="6.2.1.3" evidence="13"/>
<dbReference type="InterPro" id="IPR042099">
    <property type="entry name" value="ANL_N_sf"/>
</dbReference>
<evidence type="ECO:0000256" key="8">
    <source>
        <dbReference type="ARBA" id="ARBA00024495"/>
    </source>
</evidence>
<dbReference type="GO" id="GO:0005783">
    <property type="term" value="C:endoplasmic reticulum"/>
    <property type="evidence" value="ECO:0007669"/>
    <property type="project" value="TreeGrafter"/>
</dbReference>
<dbReference type="InterPro" id="IPR045311">
    <property type="entry name" value="LC-FACS_euk"/>
</dbReference>
<gene>
    <name evidence="19" type="ORF">EVEC_LOCUS9136</name>
</gene>
<evidence type="ECO:0000256" key="10">
    <source>
        <dbReference type="ARBA" id="ARBA00024548"/>
    </source>
</evidence>
<dbReference type="GO" id="GO:0047676">
    <property type="term" value="F:arachidonate-CoA ligase activity"/>
    <property type="evidence" value="ECO:0007669"/>
    <property type="project" value="UniProtKB-EC"/>
</dbReference>
<dbReference type="STRING" id="51028.A0A0N4VG44"/>
<comment type="catalytic activity">
    <reaction evidence="11">
        <text>(E)-hexadec-2-enoate + ATP + CoA = (2E)-hexadecenoyl-CoA + AMP + diphosphate</text>
        <dbReference type="Rhea" id="RHEA:36139"/>
        <dbReference type="ChEBI" id="CHEBI:30616"/>
        <dbReference type="ChEBI" id="CHEBI:33019"/>
        <dbReference type="ChEBI" id="CHEBI:57287"/>
        <dbReference type="ChEBI" id="CHEBI:61526"/>
        <dbReference type="ChEBI" id="CHEBI:72745"/>
        <dbReference type="ChEBI" id="CHEBI:456215"/>
    </reaction>
    <physiologicalReaction direction="left-to-right" evidence="11">
        <dbReference type="Rhea" id="RHEA:36140"/>
    </physiologicalReaction>
</comment>
<sequence>IFLVVLSCSFFANTLYLHQFQTCKLTKLSFTSLGNESFVGIYAKNCPEWFLTAFGCIQQSIVIVPLYDTLDANAASYIVNQTQMQVVVVDSTDKIGKLLTNKICPSLRHIIVIPKSDLKEFAAIDPDVQSTTASNIAMDKRQNVTQTLKNFYTSGTTGPPKGVILTHRNLVSSVSSFYILVDKCAPRMFNMRKVLLSFLPLSHMMEQLDHWCTILMGGAVGYYSGTIQGLMNDAAALKPTIFPVVPRLLNRLYDTIQANVQKSGWFKRAIFNFAYNRKLALLKKGIFCNDTIWDRLVFSKIQSKLGGCVQMMATGSAPVSKEVLETCRIVLGAAILEAYGQTECTAIATITWLTDNTAGHCGGPATCTVLKLADVPEMNYYASEGKGEIVVKGPNNTQGYFKDPEKTAELFDKDGYLHTGDVGQLLPGGRLKIIDRKKHIFKLAQGEYVAPEKIENVYIRVPCVQQVFVDGDSLESYLVAIVVPEEDVIRDWFKQNVDTKNQSYEAILKDEKVRKYVLDEMQKTGKQNKLNSIEQVKAVYLTADPFTVENGLLTPTLKAKRPQLRQRYADEIKQLYNKSKQ</sequence>
<evidence type="ECO:0000313" key="21">
    <source>
        <dbReference type="WBParaSite" id="EVEC_0000973901-mRNA-1"/>
    </source>
</evidence>
<comment type="catalytic activity">
    <reaction evidence="10">
        <text>(5Z,8Z,11Z,14Z)-eicosatetraenoate + ATP + CoA = (5Z,8Z,11Z,14Z)-eicosatetraenoyl-CoA + AMP + diphosphate</text>
        <dbReference type="Rhea" id="RHEA:19713"/>
        <dbReference type="ChEBI" id="CHEBI:30616"/>
        <dbReference type="ChEBI" id="CHEBI:32395"/>
        <dbReference type="ChEBI" id="CHEBI:33019"/>
        <dbReference type="ChEBI" id="CHEBI:57287"/>
        <dbReference type="ChEBI" id="CHEBI:57368"/>
        <dbReference type="ChEBI" id="CHEBI:456215"/>
        <dbReference type="EC" id="6.2.1.15"/>
    </reaction>
    <physiologicalReaction direction="left-to-right" evidence="10">
        <dbReference type="Rhea" id="RHEA:19714"/>
    </physiologicalReaction>
</comment>
<evidence type="ECO:0000256" key="3">
    <source>
        <dbReference type="ARBA" id="ARBA00022741"/>
    </source>
</evidence>
<dbReference type="AlphaFoldDB" id="A0A0N4VG44"/>
<reference evidence="21" key="1">
    <citation type="submission" date="2017-02" db="UniProtKB">
        <authorList>
            <consortium name="WormBaseParasite"/>
        </authorList>
    </citation>
    <scope>IDENTIFICATION</scope>
</reference>
<name>A0A0N4VG44_ENTVE</name>
<dbReference type="GO" id="GO:0005524">
    <property type="term" value="F:ATP binding"/>
    <property type="evidence" value="ECO:0007669"/>
    <property type="project" value="UniProtKB-KW"/>
</dbReference>
<evidence type="ECO:0000256" key="6">
    <source>
        <dbReference type="ARBA" id="ARBA00024469"/>
    </source>
</evidence>
<comment type="catalytic activity">
    <reaction evidence="15">
        <text>hexadecanoate + ATP + CoA = hexadecanoyl-CoA + AMP + diphosphate</text>
        <dbReference type="Rhea" id="RHEA:30751"/>
        <dbReference type="ChEBI" id="CHEBI:7896"/>
        <dbReference type="ChEBI" id="CHEBI:30616"/>
        <dbReference type="ChEBI" id="CHEBI:33019"/>
        <dbReference type="ChEBI" id="CHEBI:57287"/>
        <dbReference type="ChEBI" id="CHEBI:57379"/>
        <dbReference type="ChEBI" id="CHEBI:456215"/>
    </reaction>
    <physiologicalReaction direction="left-to-right" evidence="15">
        <dbReference type="Rhea" id="RHEA:30752"/>
    </physiologicalReaction>
</comment>
<evidence type="ECO:0000256" key="13">
    <source>
        <dbReference type="ARBA" id="ARBA00026121"/>
    </source>
</evidence>
<keyword evidence="16" id="KW-0732">Signal</keyword>
<evidence type="ECO:0000259" key="18">
    <source>
        <dbReference type="Pfam" id="PF13193"/>
    </source>
</evidence>
<keyword evidence="4" id="KW-0276">Fatty acid metabolism</keyword>
<keyword evidence="2" id="KW-0436">Ligase</keyword>
<dbReference type="GO" id="GO:0016020">
    <property type="term" value="C:membrane"/>
    <property type="evidence" value="ECO:0007669"/>
    <property type="project" value="TreeGrafter"/>
</dbReference>
<dbReference type="PANTHER" id="PTHR43272">
    <property type="entry name" value="LONG-CHAIN-FATTY-ACID--COA LIGASE"/>
    <property type="match status" value="1"/>
</dbReference>
<evidence type="ECO:0000256" key="11">
    <source>
        <dbReference type="ARBA" id="ARBA00024565"/>
    </source>
</evidence>
<evidence type="ECO:0000256" key="1">
    <source>
        <dbReference type="ARBA" id="ARBA00006432"/>
    </source>
</evidence>
<feature type="domain" description="AMP-dependent synthetase/ligase" evidence="17">
    <location>
        <begin position="33"/>
        <end position="401"/>
    </location>
</feature>
<evidence type="ECO:0000256" key="2">
    <source>
        <dbReference type="ARBA" id="ARBA00022598"/>
    </source>
</evidence>
<feature type="domain" description="AMP-binding enzyme C-terminal" evidence="18">
    <location>
        <begin position="453"/>
        <end position="524"/>
    </location>
</feature>
<evidence type="ECO:0000256" key="7">
    <source>
        <dbReference type="ARBA" id="ARBA00024484"/>
    </source>
</evidence>
<evidence type="ECO:0000256" key="14">
    <source>
        <dbReference type="ARBA" id="ARBA00032120"/>
    </source>
</evidence>
<dbReference type="InterPro" id="IPR000873">
    <property type="entry name" value="AMP-dep_synth/lig_dom"/>
</dbReference>
<comment type="catalytic activity">
    <reaction evidence="9">
        <text>15-hydroxy-(5Z,8Z,11Z,13E)-eicosatetraenoate + ATP + CoA = 15-hydroxy-(5Z,8Z,11Z,13E)-eicosatetraenoyl-CoA + AMP + diphosphate</text>
        <dbReference type="Rhea" id="RHEA:52116"/>
        <dbReference type="ChEBI" id="CHEBI:30616"/>
        <dbReference type="ChEBI" id="CHEBI:33019"/>
        <dbReference type="ChEBI" id="CHEBI:57287"/>
        <dbReference type="ChEBI" id="CHEBI:78832"/>
        <dbReference type="ChEBI" id="CHEBI:136409"/>
        <dbReference type="ChEBI" id="CHEBI:456215"/>
    </reaction>
    <physiologicalReaction direction="left-to-right" evidence="9">
        <dbReference type="Rhea" id="RHEA:52117"/>
    </physiologicalReaction>
</comment>
<proteinExistence type="inferred from homology"/>
<dbReference type="WBParaSite" id="EVEC_0000973901-mRNA-1">
    <property type="protein sequence ID" value="EVEC_0000973901-mRNA-1"/>
    <property type="gene ID" value="EVEC_0000973901"/>
</dbReference>
<evidence type="ECO:0000313" key="20">
    <source>
        <dbReference type="Proteomes" id="UP000274131"/>
    </source>
</evidence>
<evidence type="ECO:0000259" key="17">
    <source>
        <dbReference type="Pfam" id="PF00501"/>
    </source>
</evidence>
<dbReference type="EMBL" id="UXUI01009834">
    <property type="protein sequence ID" value="VDD94385.1"/>
    <property type="molecule type" value="Genomic_DNA"/>
</dbReference>